<protein>
    <submittedName>
        <fullName evidence="1">Uncharacterized protein</fullName>
    </submittedName>
</protein>
<dbReference type="EMBL" id="AP025324">
    <property type="protein sequence ID" value="BDD13043.1"/>
    <property type="molecule type" value="Genomic_DNA"/>
</dbReference>
<reference evidence="1 2" key="1">
    <citation type="submission" date="2021-12" db="EMBL/GenBank/DDBJ databases">
        <title>Genome sequencing of bacteria with rrn-lacking chromosome and rrn-plasmid.</title>
        <authorList>
            <person name="Anda M."/>
            <person name="Iwasaki W."/>
        </authorList>
    </citation>
    <scope>NUCLEOTIDE SEQUENCE [LARGE SCALE GENOMIC DNA]</scope>
    <source>
        <strain evidence="1 2">DSM 100852</strain>
        <plasmid evidence="1 2">pFA10</plasmid>
    </source>
</reference>
<dbReference type="KEGG" id="fax:FUAX_54750"/>
<keyword evidence="1" id="KW-0614">Plasmid</keyword>
<dbReference type="RefSeq" id="WP_338396220.1">
    <property type="nucleotide sequence ID" value="NZ_AP025324.1"/>
</dbReference>
<evidence type="ECO:0000313" key="1">
    <source>
        <dbReference type="EMBL" id="BDD13043.1"/>
    </source>
</evidence>
<keyword evidence="2" id="KW-1185">Reference proteome</keyword>
<name>A0AAU9DAT5_9BACT</name>
<accession>A0AAU9DAT5</accession>
<dbReference type="Proteomes" id="UP001348817">
    <property type="component" value="Plasmid pFA10"/>
</dbReference>
<evidence type="ECO:0000313" key="2">
    <source>
        <dbReference type="Proteomes" id="UP001348817"/>
    </source>
</evidence>
<dbReference type="AlphaFoldDB" id="A0AAU9DAT5"/>
<organism evidence="1 2">
    <name type="scientific">Fulvitalea axinellae</name>
    <dbReference type="NCBI Taxonomy" id="1182444"/>
    <lineage>
        <taxon>Bacteria</taxon>
        <taxon>Pseudomonadati</taxon>
        <taxon>Bacteroidota</taxon>
        <taxon>Cytophagia</taxon>
        <taxon>Cytophagales</taxon>
        <taxon>Persicobacteraceae</taxon>
        <taxon>Fulvitalea</taxon>
    </lineage>
</organism>
<sequence length="103" mass="11134">MRQIFLGLLSLLFITGGYAQVPEKLSYQSIIRDTQGRLLRNTQIGMRISIIQSSANGQSIYTEIHTPTTNTNGLVNVEIGTGSGPHDFSAINWTSAPSPGKNA</sequence>
<geneLocation type="plasmid" evidence="1 2">
    <name>pFA10</name>
</geneLocation>
<proteinExistence type="predicted"/>
<gene>
    <name evidence="1" type="ORF">FUAX_54750</name>
</gene>